<reference evidence="3" key="2">
    <citation type="submission" date="2015-01" db="EMBL/GenBank/DDBJ databases">
        <title>Evolutionary Origins and Diversification of the Mycorrhizal Mutualists.</title>
        <authorList>
            <consortium name="DOE Joint Genome Institute"/>
            <consortium name="Mycorrhizal Genomics Consortium"/>
            <person name="Kohler A."/>
            <person name="Kuo A."/>
            <person name="Nagy L.G."/>
            <person name="Floudas D."/>
            <person name="Copeland A."/>
            <person name="Barry K.W."/>
            <person name="Cichocki N."/>
            <person name="Veneault-Fourrey C."/>
            <person name="LaButti K."/>
            <person name="Lindquist E.A."/>
            <person name="Lipzen A."/>
            <person name="Lundell T."/>
            <person name="Morin E."/>
            <person name="Murat C."/>
            <person name="Riley R."/>
            <person name="Ohm R."/>
            <person name="Sun H."/>
            <person name="Tunlid A."/>
            <person name="Henrissat B."/>
            <person name="Grigoriev I.V."/>
            <person name="Hibbett D.S."/>
            <person name="Martin F."/>
        </authorList>
    </citation>
    <scope>NUCLEOTIDE SEQUENCE [LARGE SCALE GENOMIC DNA]</scope>
    <source>
        <strain evidence="3">UH-Slu-Lm8-n1</strain>
    </source>
</reference>
<protein>
    <submittedName>
        <fullName evidence="2">Uncharacterized protein</fullName>
    </submittedName>
</protein>
<evidence type="ECO:0000313" key="2">
    <source>
        <dbReference type="EMBL" id="KIK31657.1"/>
    </source>
</evidence>
<evidence type="ECO:0000313" key="3">
    <source>
        <dbReference type="Proteomes" id="UP000054485"/>
    </source>
</evidence>
<dbReference type="OrthoDB" id="2680265at2759"/>
<organism evidence="2 3">
    <name type="scientific">Suillus luteus UH-Slu-Lm8-n1</name>
    <dbReference type="NCBI Taxonomy" id="930992"/>
    <lineage>
        <taxon>Eukaryota</taxon>
        <taxon>Fungi</taxon>
        <taxon>Dikarya</taxon>
        <taxon>Basidiomycota</taxon>
        <taxon>Agaricomycotina</taxon>
        <taxon>Agaricomycetes</taxon>
        <taxon>Agaricomycetidae</taxon>
        <taxon>Boletales</taxon>
        <taxon>Suillineae</taxon>
        <taxon>Suillaceae</taxon>
        <taxon>Suillus</taxon>
    </lineage>
</organism>
<feature type="non-terminal residue" evidence="2">
    <location>
        <position position="1"/>
    </location>
</feature>
<keyword evidence="3" id="KW-1185">Reference proteome</keyword>
<dbReference type="InParanoid" id="A0A0D0ABN1"/>
<dbReference type="EMBL" id="KN836774">
    <property type="protein sequence ID" value="KIK31657.1"/>
    <property type="molecule type" value="Genomic_DNA"/>
</dbReference>
<dbReference type="AlphaFoldDB" id="A0A0D0ABN1"/>
<dbReference type="STRING" id="930992.A0A0D0ABN1"/>
<gene>
    <name evidence="2" type="ORF">CY34DRAFT_102952</name>
</gene>
<name>A0A0D0ABN1_9AGAM</name>
<evidence type="ECO:0000256" key="1">
    <source>
        <dbReference type="SAM" id="MobiDB-lite"/>
    </source>
</evidence>
<feature type="region of interest" description="Disordered" evidence="1">
    <location>
        <begin position="159"/>
        <end position="184"/>
    </location>
</feature>
<dbReference type="HOGENOM" id="CLU_035918_5_0_1"/>
<feature type="compositionally biased region" description="Basic and acidic residues" evidence="1">
    <location>
        <begin position="169"/>
        <end position="184"/>
    </location>
</feature>
<accession>A0A0D0ABN1</accession>
<dbReference type="Pfam" id="PF20414">
    <property type="entry name" value="DUF6698"/>
    <property type="match status" value="1"/>
</dbReference>
<dbReference type="InterPro" id="IPR046521">
    <property type="entry name" value="DUF6698"/>
</dbReference>
<proteinExistence type="predicted"/>
<dbReference type="Proteomes" id="UP000054485">
    <property type="component" value="Unassembled WGS sequence"/>
</dbReference>
<reference evidence="2 3" key="1">
    <citation type="submission" date="2014-04" db="EMBL/GenBank/DDBJ databases">
        <authorList>
            <consortium name="DOE Joint Genome Institute"/>
            <person name="Kuo A."/>
            <person name="Ruytinx J."/>
            <person name="Rineau F."/>
            <person name="Colpaert J."/>
            <person name="Kohler A."/>
            <person name="Nagy L.G."/>
            <person name="Floudas D."/>
            <person name="Copeland A."/>
            <person name="Barry K.W."/>
            <person name="Cichocki N."/>
            <person name="Veneault-Fourrey C."/>
            <person name="LaButti K."/>
            <person name="Lindquist E.A."/>
            <person name="Lipzen A."/>
            <person name="Lundell T."/>
            <person name="Morin E."/>
            <person name="Murat C."/>
            <person name="Sun H."/>
            <person name="Tunlid A."/>
            <person name="Henrissat B."/>
            <person name="Grigoriev I.V."/>
            <person name="Hibbett D.S."/>
            <person name="Martin F."/>
            <person name="Nordberg H.P."/>
            <person name="Cantor M.N."/>
            <person name="Hua S.X."/>
        </authorList>
    </citation>
    <scope>NUCLEOTIDE SEQUENCE [LARGE SCALE GENOMIC DNA]</scope>
    <source>
        <strain evidence="2 3">UH-Slu-Lm8-n1</strain>
    </source>
</reference>
<sequence length="229" mass="26285">REERLYETFKQLLRWVPCVRDLVYSQSDGYQLNNAYQKLNRGADSAQGDDAASLKLAVASWLNEAQPTPNPPISSRNKSGRGFYNDATAELLCLVDFNWADKRYDEGIRSYDHNFQVTAHSWPTFMYKDGKYDREDPTKGLFKSALLLRTFKHIFTSPSSAGEMQPDEEAFHREPSYKRSRTLGERRTRSDVAALLGMRSVQPRAIAYSAVQVRVIFQIFTLLIRTSEP</sequence>